<dbReference type="Proteomes" id="UP001214666">
    <property type="component" value="Chromosome"/>
</dbReference>
<dbReference type="AlphaFoldDB" id="A0AAX3P692"/>
<keyword evidence="1" id="KW-0233">DNA recombination</keyword>
<dbReference type="InterPro" id="IPR013762">
    <property type="entry name" value="Integrase-like_cat_sf"/>
</dbReference>
<evidence type="ECO:0000313" key="3">
    <source>
        <dbReference type="EMBL" id="WEE26175.1"/>
    </source>
</evidence>
<dbReference type="Gene3D" id="1.10.443.10">
    <property type="entry name" value="Intergrase catalytic core"/>
    <property type="match status" value="1"/>
</dbReference>
<dbReference type="RefSeq" id="WP_275115629.1">
    <property type="nucleotide sequence ID" value="NZ_CP118942.1"/>
</dbReference>
<dbReference type="InterPro" id="IPR011010">
    <property type="entry name" value="DNA_brk_join_enz"/>
</dbReference>
<reference evidence="3" key="1">
    <citation type="submission" date="2023-02" db="EMBL/GenBank/DDBJ databases">
        <title>The sequence of Aeromonas hydrophila K533.</title>
        <authorList>
            <person name="Luo X."/>
        </authorList>
    </citation>
    <scope>NUCLEOTIDE SEQUENCE</scope>
    <source>
        <strain evidence="3">K533</strain>
    </source>
</reference>
<accession>A0AAX3P692</accession>
<evidence type="ECO:0000313" key="4">
    <source>
        <dbReference type="Proteomes" id="UP001214666"/>
    </source>
</evidence>
<dbReference type="GO" id="GO:0006310">
    <property type="term" value="P:DNA recombination"/>
    <property type="evidence" value="ECO:0007669"/>
    <property type="project" value="UniProtKB-KW"/>
</dbReference>
<gene>
    <name evidence="3" type="ORF">PY771_21550</name>
</gene>
<protein>
    <submittedName>
        <fullName evidence="3">Tyrosine-type recombinase/integrase</fullName>
    </submittedName>
</protein>
<dbReference type="GO" id="GO:0015074">
    <property type="term" value="P:DNA integration"/>
    <property type="evidence" value="ECO:0007669"/>
    <property type="project" value="InterPro"/>
</dbReference>
<dbReference type="EMBL" id="CP118942">
    <property type="protein sequence ID" value="WEE26175.1"/>
    <property type="molecule type" value="Genomic_DNA"/>
</dbReference>
<dbReference type="GO" id="GO:0003677">
    <property type="term" value="F:DNA binding"/>
    <property type="evidence" value="ECO:0007669"/>
    <property type="project" value="InterPro"/>
</dbReference>
<dbReference type="PROSITE" id="PS51898">
    <property type="entry name" value="TYR_RECOMBINASE"/>
    <property type="match status" value="1"/>
</dbReference>
<evidence type="ECO:0000256" key="1">
    <source>
        <dbReference type="ARBA" id="ARBA00023172"/>
    </source>
</evidence>
<dbReference type="SUPFAM" id="SSF56349">
    <property type="entry name" value="DNA breaking-rejoining enzymes"/>
    <property type="match status" value="1"/>
</dbReference>
<dbReference type="Pfam" id="PF00589">
    <property type="entry name" value="Phage_integrase"/>
    <property type="match status" value="1"/>
</dbReference>
<dbReference type="InterPro" id="IPR002104">
    <property type="entry name" value="Integrase_catalytic"/>
</dbReference>
<evidence type="ECO:0000259" key="2">
    <source>
        <dbReference type="PROSITE" id="PS51898"/>
    </source>
</evidence>
<feature type="domain" description="Tyr recombinase" evidence="2">
    <location>
        <begin position="485"/>
        <end position="715"/>
    </location>
</feature>
<name>A0AAX3P692_AERHY</name>
<proteinExistence type="predicted"/>
<sequence length="1032" mass="117128">MKQVGRELRQANRQKEDELILRKAMTIFRQHLPQMLEEPPDARQFAKTWPVIDRQLRNDLKSEVAYRRTHSFICSQIEKGNRLGIWSVTPPPTYITLRRNRPIRTLSWQHRSTLIADVEQTWFCSLKGPINDTDRLFAQLLLSGILYGGLNRPALWPALGNALTVSQPLQGDRDHCWLTLMPPTSTNLASNLYQSVEEQPERVAISQVHYVPDPISLGLLRQFLLNRPVDWQPPASEAQCLNLIRSELGMDCSFKDLNHGGITIAERQPGITVPQVLVEYAVGRQPSASLPTHYWLRLLSPGLLPCGETQYSRFHPITFLQRLQPNTSRARPRKGSSFLLTRLKDVFKLEPARPKGKSAIIAELTALDEPDLTLCEQTLVQWLLSHLTERGNAISTASTYLDTVGADWLAAALHEPLDSYTGEDFSELYQSILNRPRSQKAREYQAGRLEDMHLFAVQRFDLAPLPDPLTEGSTTLPHVSAAIVDEPLFTGLLHQVKQFADVDELRGRMLKCFLIMAFRTGLRPGELAKLRLQDIEPSPIGWLFVRESKHGHNKTDAALRKVPLYPLLTEAEHPLVSHFIGERRLLAKSKSELLFHAPGNSHEAIDTKQLSLMVKTVLSDLSNGLYYRLYHLRHSALSRLQLLIHHDVVSLPQPVQTLLPYPPSQRETILHLIAGRGRLRDRYFALAVFAGHSSPAITLSTYLHFTDLMLGCHLASNHKVFTPDAAKALLGLRPNRILTLGKNGDITPASLLNYSRKRLIPYIGPLPAIKRGTNAVHQEASRASHYVPSLAVLERIQAGYDYRETAWFYQLTQPLVQRWLNSAIALRDLTTSKGKTRLFPKNRSNQLLPAAPVGIEEQQDVATALKGSQAMNKAGKQKKEDLLWAIQYCLLNSNSSRAGIRFTRHADFERFMTVVSELFPWKRWQLLLQYPRKQRLSGWNCHQDLTIKREPLRKLEQFPEGLGWLFLRHAQEHKHLDRGLSRYSSHSLKILFHRLAIILFPAEQIRQWQSPSLLEQASSNAGKQSIDHGAGG</sequence>
<organism evidence="3 4">
    <name type="scientific">Aeromonas hydrophila</name>
    <dbReference type="NCBI Taxonomy" id="644"/>
    <lineage>
        <taxon>Bacteria</taxon>
        <taxon>Pseudomonadati</taxon>
        <taxon>Pseudomonadota</taxon>
        <taxon>Gammaproteobacteria</taxon>
        <taxon>Aeromonadales</taxon>
        <taxon>Aeromonadaceae</taxon>
        <taxon>Aeromonas</taxon>
    </lineage>
</organism>